<reference evidence="2 3" key="1">
    <citation type="submission" date="2022-06" db="EMBL/GenBank/DDBJ databases">
        <title>Isolation of gut microbiota from human fecal samples.</title>
        <authorList>
            <person name="Pamer E.G."/>
            <person name="Barat B."/>
            <person name="Waligurski E."/>
            <person name="Medina S."/>
            <person name="Paddock L."/>
            <person name="Mostad J."/>
        </authorList>
    </citation>
    <scope>NUCLEOTIDE SEQUENCE [LARGE SCALE GENOMIC DNA]</scope>
    <source>
        <strain evidence="2 3">DFI.6.1</strain>
    </source>
</reference>
<keyword evidence="1" id="KW-0732">Signal</keyword>
<comment type="caution">
    <text evidence="2">The sequence shown here is derived from an EMBL/GenBank/DDBJ whole genome shotgun (WGS) entry which is preliminary data.</text>
</comment>
<proteinExistence type="predicted"/>
<protein>
    <recommendedName>
        <fullName evidence="4">PPIC-type PPIASE domain protein</fullName>
    </recommendedName>
</protein>
<sequence length="289" mass="32928">MKKLWTLALAAGLLALSGCSDAVAEISNGSEVVFSVGDRSVTREDMFTTYKSSGASYIIQEATRYIVDQEVETTEEMEKQAQEELDNFKNTYGDQSESYIKLGGYQDENDYRDRYLLLNIKTKQLPYVFIKDNFKSQAEKYHPMKVQILETTELGNAQSALEAIKNGGDFEENVTAYGDTTNFKGEAEIITSQTTSLPESIFEQLKKNTKSDYLFDEVLSDTTTGKYYVIRVIHADPNDFKEEAIEAMASISTMQTTAFTHYLKKYDFRIYDIDIYQDINESQPDYIVQ</sequence>
<evidence type="ECO:0000313" key="2">
    <source>
        <dbReference type="EMBL" id="MCQ5120951.1"/>
    </source>
</evidence>
<dbReference type="RefSeq" id="WP_102266777.1">
    <property type="nucleotide sequence ID" value="NZ_CALVCM010000018.1"/>
</dbReference>
<dbReference type="EMBL" id="JANGCH010000002">
    <property type="protein sequence ID" value="MCQ5120951.1"/>
    <property type="molecule type" value="Genomic_DNA"/>
</dbReference>
<gene>
    <name evidence="2" type="ORF">NE663_01590</name>
</gene>
<dbReference type="PROSITE" id="PS51257">
    <property type="entry name" value="PROKAR_LIPOPROTEIN"/>
    <property type="match status" value="1"/>
</dbReference>
<accession>A0ABT1SI97</accession>
<name>A0ABT1SI97_9FIRM</name>
<feature type="signal peptide" evidence="1">
    <location>
        <begin position="1"/>
        <end position="24"/>
    </location>
</feature>
<evidence type="ECO:0000256" key="1">
    <source>
        <dbReference type="SAM" id="SignalP"/>
    </source>
</evidence>
<feature type="chain" id="PRO_5045249888" description="PPIC-type PPIASE domain protein" evidence="1">
    <location>
        <begin position="25"/>
        <end position="289"/>
    </location>
</feature>
<evidence type="ECO:0008006" key="4">
    <source>
        <dbReference type="Google" id="ProtNLM"/>
    </source>
</evidence>
<keyword evidence="3" id="KW-1185">Reference proteome</keyword>
<evidence type="ECO:0000313" key="3">
    <source>
        <dbReference type="Proteomes" id="UP001524435"/>
    </source>
</evidence>
<organism evidence="2 3">
    <name type="scientific">Massilicoli timonensis</name>
    <dbReference type="NCBI Taxonomy" id="2015901"/>
    <lineage>
        <taxon>Bacteria</taxon>
        <taxon>Bacillati</taxon>
        <taxon>Bacillota</taxon>
        <taxon>Erysipelotrichia</taxon>
        <taxon>Erysipelotrichales</taxon>
        <taxon>Erysipelotrichaceae</taxon>
        <taxon>Massilicoli</taxon>
    </lineage>
</organism>
<dbReference type="Proteomes" id="UP001524435">
    <property type="component" value="Unassembled WGS sequence"/>
</dbReference>